<accession>A0AAV7FWW5</accession>
<comment type="caution">
    <text evidence="1">The sequence shown here is derived from an EMBL/GenBank/DDBJ whole genome shotgun (WGS) entry which is preliminary data.</text>
</comment>
<proteinExistence type="predicted"/>
<sequence length="75" mass="8326">MLLTEYTISEISLRSIFPVAPVAEARIFITCNARRTVLTLDSGARSSRSSAEPALVRSMIRASRPRAFPIFQQLS</sequence>
<keyword evidence="2" id="KW-1185">Reference proteome</keyword>
<evidence type="ECO:0000313" key="2">
    <source>
        <dbReference type="Proteomes" id="UP000775213"/>
    </source>
</evidence>
<reference evidence="1 2" key="1">
    <citation type="journal article" date="2021" name="Hortic Res">
        <title>Chromosome-scale assembly of the Dendrobium chrysotoxum genome enhances the understanding of orchid evolution.</title>
        <authorList>
            <person name="Zhang Y."/>
            <person name="Zhang G.Q."/>
            <person name="Zhang D."/>
            <person name="Liu X.D."/>
            <person name="Xu X.Y."/>
            <person name="Sun W.H."/>
            <person name="Yu X."/>
            <person name="Zhu X."/>
            <person name="Wang Z.W."/>
            <person name="Zhao X."/>
            <person name="Zhong W.Y."/>
            <person name="Chen H."/>
            <person name="Yin W.L."/>
            <person name="Huang T."/>
            <person name="Niu S.C."/>
            <person name="Liu Z.J."/>
        </authorList>
    </citation>
    <scope>NUCLEOTIDE SEQUENCE [LARGE SCALE GENOMIC DNA]</scope>
    <source>
        <strain evidence="1">Lindl</strain>
    </source>
</reference>
<dbReference type="AlphaFoldDB" id="A0AAV7FWW5"/>
<dbReference type="EMBL" id="JAGFBR010000015">
    <property type="protein sequence ID" value="KAH0454094.1"/>
    <property type="molecule type" value="Genomic_DNA"/>
</dbReference>
<name>A0AAV7FWW5_DENCH</name>
<gene>
    <name evidence="1" type="ORF">IEQ34_016018</name>
</gene>
<protein>
    <submittedName>
        <fullName evidence="1">Uncharacterized protein</fullName>
    </submittedName>
</protein>
<evidence type="ECO:0000313" key="1">
    <source>
        <dbReference type="EMBL" id="KAH0454094.1"/>
    </source>
</evidence>
<dbReference type="Proteomes" id="UP000775213">
    <property type="component" value="Unassembled WGS sequence"/>
</dbReference>
<organism evidence="1 2">
    <name type="scientific">Dendrobium chrysotoxum</name>
    <name type="common">Orchid</name>
    <dbReference type="NCBI Taxonomy" id="161865"/>
    <lineage>
        <taxon>Eukaryota</taxon>
        <taxon>Viridiplantae</taxon>
        <taxon>Streptophyta</taxon>
        <taxon>Embryophyta</taxon>
        <taxon>Tracheophyta</taxon>
        <taxon>Spermatophyta</taxon>
        <taxon>Magnoliopsida</taxon>
        <taxon>Liliopsida</taxon>
        <taxon>Asparagales</taxon>
        <taxon>Orchidaceae</taxon>
        <taxon>Epidendroideae</taxon>
        <taxon>Malaxideae</taxon>
        <taxon>Dendrobiinae</taxon>
        <taxon>Dendrobium</taxon>
    </lineage>
</organism>